<feature type="signal peptide" evidence="2">
    <location>
        <begin position="1"/>
        <end position="25"/>
    </location>
</feature>
<evidence type="ECO:0000256" key="2">
    <source>
        <dbReference type="SAM" id="SignalP"/>
    </source>
</evidence>
<evidence type="ECO:0000313" key="4">
    <source>
        <dbReference type="Proteomes" id="UP000249396"/>
    </source>
</evidence>
<keyword evidence="1" id="KW-0472">Membrane</keyword>
<dbReference type="AlphaFoldDB" id="A0A2W4Q9S3"/>
<organism evidence="3 4">
    <name type="scientific">Candidatus Methylumidiphilus alinenensis</name>
    <dbReference type="NCBI Taxonomy" id="2202197"/>
    <lineage>
        <taxon>Bacteria</taxon>
        <taxon>Pseudomonadati</taxon>
        <taxon>Pseudomonadota</taxon>
        <taxon>Gammaproteobacteria</taxon>
        <taxon>Methylococcales</taxon>
        <taxon>Candidatus Methylumidiphilus</taxon>
    </lineage>
</organism>
<keyword evidence="1" id="KW-1133">Transmembrane helix</keyword>
<evidence type="ECO:0000313" key="3">
    <source>
        <dbReference type="EMBL" id="PZN69255.1"/>
    </source>
</evidence>
<dbReference type="Gene3D" id="2.60.120.260">
    <property type="entry name" value="Galactose-binding domain-like"/>
    <property type="match status" value="1"/>
</dbReference>
<protein>
    <recommendedName>
        <fullName evidence="5">DUF642 domain-containing protein</fullName>
    </recommendedName>
</protein>
<keyword evidence="2" id="KW-0732">Signal</keyword>
<name>A0A2W4Q9S3_9GAMM</name>
<keyword evidence="1" id="KW-0812">Transmembrane</keyword>
<comment type="caution">
    <text evidence="3">The sequence shown here is derived from an EMBL/GenBank/DDBJ whole genome shotgun (WGS) entry which is preliminary data.</text>
</comment>
<dbReference type="InterPro" id="IPR008979">
    <property type="entry name" value="Galactose-bd-like_sf"/>
</dbReference>
<sequence>MNQHKTATAGVAAFALMLIASPSQAASVNLVTNGSFEQTTPSVMGDFNGGLRVIPNTSNSGLSGWTTASQWALAVSPSAIPGVVDTTQNGGPDLVTASPDGGNFITMDGDSTLHGALTQTVSGLITGDTYNLSFYSALGQQAGKSGQTWDWMAVTLGGSQQNVWNTGDNAYYLTSEGFTGWQQFNLTFTATASSEVLSFLANGGPVGSPPLTLLDGVSLTDVTPTPLPAALFFVAPALAGVFGFSRRKQDKA</sequence>
<accession>A0A2W4Q9S3</accession>
<dbReference type="Proteomes" id="UP000249396">
    <property type="component" value="Unassembled WGS sequence"/>
</dbReference>
<dbReference type="SUPFAM" id="SSF49785">
    <property type="entry name" value="Galactose-binding domain-like"/>
    <property type="match status" value="1"/>
</dbReference>
<dbReference type="EMBL" id="QJPH01000582">
    <property type="protein sequence ID" value="PZN69255.1"/>
    <property type="molecule type" value="Genomic_DNA"/>
</dbReference>
<feature type="transmembrane region" description="Helical" evidence="1">
    <location>
        <begin position="227"/>
        <end position="245"/>
    </location>
</feature>
<evidence type="ECO:0008006" key="5">
    <source>
        <dbReference type="Google" id="ProtNLM"/>
    </source>
</evidence>
<proteinExistence type="predicted"/>
<evidence type="ECO:0000256" key="1">
    <source>
        <dbReference type="SAM" id="Phobius"/>
    </source>
</evidence>
<reference evidence="3 4" key="1">
    <citation type="journal article" date="2018" name="Aquat. Microb. Ecol.">
        <title>Gammaproteobacterial methanotrophs dominate.</title>
        <authorList>
            <person name="Rissanen A.J."/>
            <person name="Saarenheimo J."/>
            <person name="Tiirola M."/>
            <person name="Peura S."/>
            <person name="Aalto S.L."/>
            <person name="Karvinen A."/>
            <person name="Nykanen H."/>
        </authorList>
    </citation>
    <scope>NUCLEOTIDE SEQUENCE [LARGE SCALE GENOMIC DNA]</scope>
    <source>
        <strain evidence="3">AMbin10</strain>
    </source>
</reference>
<gene>
    <name evidence="3" type="ORF">DM484_30045</name>
</gene>
<feature type="chain" id="PRO_5016108374" description="DUF642 domain-containing protein" evidence="2">
    <location>
        <begin position="26"/>
        <end position="252"/>
    </location>
</feature>